<evidence type="ECO:0000313" key="3">
    <source>
        <dbReference type="EMBL" id="MBB5729248.1"/>
    </source>
</evidence>
<dbReference type="GO" id="GO:0016740">
    <property type="term" value="F:transferase activity"/>
    <property type="evidence" value="ECO:0007669"/>
    <property type="project" value="UniProtKB-KW"/>
</dbReference>
<evidence type="ECO:0000256" key="1">
    <source>
        <dbReference type="ARBA" id="ARBA00038494"/>
    </source>
</evidence>
<dbReference type="InterPro" id="IPR001173">
    <property type="entry name" value="Glyco_trans_2-like"/>
</dbReference>
<keyword evidence="4" id="KW-1185">Reference proteome</keyword>
<dbReference type="InterPro" id="IPR029044">
    <property type="entry name" value="Nucleotide-diphossugar_trans"/>
</dbReference>
<name>A0A7W9BTD0_9SPHN</name>
<dbReference type="OrthoDB" id="9815923at2"/>
<dbReference type="CDD" id="cd02511">
    <property type="entry name" value="Beta4Glucosyltransferase"/>
    <property type="match status" value="1"/>
</dbReference>
<protein>
    <submittedName>
        <fullName evidence="3">Glycosyltransferase involved in cell wall biosynthesis</fullName>
    </submittedName>
</protein>
<dbReference type="AlphaFoldDB" id="A0A7W9BTD0"/>
<dbReference type="PANTHER" id="PTHR43630:SF2">
    <property type="entry name" value="GLYCOSYLTRANSFERASE"/>
    <property type="match status" value="1"/>
</dbReference>
<organism evidence="3 4">
    <name type="scientific">Sphingomonas prati</name>
    <dbReference type="NCBI Taxonomy" id="1843237"/>
    <lineage>
        <taxon>Bacteria</taxon>
        <taxon>Pseudomonadati</taxon>
        <taxon>Pseudomonadota</taxon>
        <taxon>Alphaproteobacteria</taxon>
        <taxon>Sphingomonadales</taxon>
        <taxon>Sphingomonadaceae</taxon>
        <taxon>Sphingomonas</taxon>
    </lineage>
</organism>
<feature type="domain" description="Glycosyltransferase 2-like" evidence="2">
    <location>
        <begin position="24"/>
        <end position="154"/>
    </location>
</feature>
<dbReference type="RefSeq" id="WP_157174831.1">
    <property type="nucleotide sequence ID" value="NZ_BMJP01000002.1"/>
</dbReference>
<accession>A0A7W9BTD0</accession>
<dbReference type="Proteomes" id="UP000546701">
    <property type="component" value="Unassembled WGS sequence"/>
</dbReference>
<proteinExistence type="inferred from homology"/>
<dbReference type="Gene3D" id="3.90.550.10">
    <property type="entry name" value="Spore Coat Polysaccharide Biosynthesis Protein SpsA, Chain A"/>
    <property type="match status" value="1"/>
</dbReference>
<evidence type="ECO:0000313" key="4">
    <source>
        <dbReference type="Proteomes" id="UP000546701"/>
    </source>
</evidence>
<comment type="caution">
    <text evidence="3">The sequence shown here is derived from an EMBL/GenBank/DDBJ whole genome shotgun (WGS) entry which is preliminary data.</text>
</comment>
<dbReference type="SUPFAM" id="SSF53448">
    <property type="entry name" value="Nucleotide-diphospho-sugar transferases"/>
    <property type="match status" value="1"/>
</dbReference>
<dbReference type="PANTHER" id="PTHR43630">
    <property type="entry name" value="POLY-BETA-1,6-N-ACETYL-D-GLUCOSAMINE SYNTHASE"/>
    <property type="match status" value="1"/>
</dbReference>
<reference evidence="3 4" key="1">
    <citation type="submission" date="2020-08" db="EMBL/GenBank/DDBJ databases">
        <title>Genomic Encyclopedia of Type Strains, Phase IV (KMG-IV): sequencing the most valuable type-strain genomes for metagenomic binning, comparative biology and taxonomic classification.</title>
        <authorList>
            <person name="Goeker M."/>
        </authorList>
    </citation>
    <scope>NUCLEOTIDE SEQUENCE [LARGE SCALE GENOMIC DNA]</scope>
    <source>
        <strain evidence="3 4">DSM 103336</strain>
    </source>
</reference>
<keyword evidence="3" id="KW-0808">Transferase</keyword>
<sequence length="326" mass="36929">MEPTLTPVAPNPVADRDRATPDLTVVILTFNEAHHIERSIASVATIARDVLVIDSFSTDDTVERARRAGARVLQNRFVNQARQFQWGLEHGDIASAWIMRLDADEVIEPDLAAELARRLPDMPADVAGMNFDRKHIFMGRWIRHGGRYPLRLLRVFRTNQGRVEDRWMDEHVVVWGGKTVTLKGGFADINLNDLTFFTDKHNKYATREAIEQLSQRYGLFARDDAHAADAVAGQAGTKRWLKEALYNKLPFWVGPTGYFLYRYIGQLGFLDGRPGLIYHFLQGFWYRFLVGAKVVELEEAMRDCTTNAARIARLKSLTGLSLGAPS</sequence>
<evidence type="ECO:0000259" key="2">
    <source>
        <dbReference type="Pfam" id="PF00535"/>
    </source>
</evidence>
<dbReference type="EMBL" id="JACIJR010000003">
    <property type="protein sequence ID" value="MBB5729248.1"/>
    <property type="molecule type" value="Genomic_DNA"/>
</dbReference>
<gene>
    <name evidence="3" type="ORF">FHS99_001726</name>
</gene>
<dbReference type="Pfam" id="PF00535">
    <property type="entry name" value="Glycos_transf_2"/>
    <property type="match status" value="1"/>
</dbReference>
<comment type="similarity">
    <text evidence="1">Belongs to the glycosyltransferase 2 family. WaaE/KdtX subfamily.</text>
</comment>